<dbReference type="HOGENOM" id="CLU_2358028_0_0_11"/>
<dbReference type="NCBIfam" id="TIGR01509">
    <property type="entry name" value="HAD-SF-IA-v3"/>
    <property type="match status" value="1"/>
</dbReference>
<dbReference type="PANTHER" id="PTHR43611">
    <property type="entry name" value="ALPHA-D-GLUCOSE 1-PHOSPHATE PHOSPHATASE"/>
    <property type="match status" value="1"/>
</dbReference>
<dbReference type="OrthoDB" id="9795007at2"/>
<evidence type="ECO:0000313" key="1">
    <source>
        <dbReference type="EMBL" id="CAM05562.1"/>
    </source>
</evidence>
<keyword evidence="2" id="KW-1185">Reference proteome</keyword>
<dbReference type="PANTHER" id="PTHR43611:SF3">
    <property type="entry name" value="FLAVIN MONONUCLEOTIDE HYDROLASE 1, CHLOROPLATIC"/>
    <property type="match status" value="1"/>
</dbReference>
<sequence>MTNATTRLEADLERLGLTHAVDAVVNSSRVGCAKPDPRIYRLTAARAGAAVERCLFVDDTPANVEAAREVGMTALHFRGPHQLREALAPLLEPRTA</sequence>
<dbReference type="SUPFAM" id="SSF56784">
    <property type="entry name" value="HAD-like"/>
    <property type="match status" value="1"/>
</dbReference>
<dbReference type="InterPro" id="IPR036412">
    <property type="entry name" value="HAD-like_sf"/>
</dbReference>
<dbReference type="KEGG" id="sen:SACE_6392"/>
<dbReference type="Gene3D" id="3.40.50.1000">
    <property type="entry name" value="HAD superfamily/HAD-like"/>
    <property type="match status" value="1"/>
</dbReference>
<protein>
    <submittedName>
        <fullName evidence="1">Uncharacterized protein</fullName>
    </submittedName>
</protein>
<dbReference type="RefSeq" id="WP_009945970.1">
    <property type="nucleotide sequence ID" value="NC_009142.1"/>
</dbReference>
<dbReference type="PRINTS" id="PR00413">
    <property type="entry name" value="HADHALOGNASE"/>
</dbReference>
<proteinExistence type="predicted"/>
<dbReference type="Pfam" id="PF00702">
    <property type="entry name" value="Hydrolase"/>
    <property type="match status" value="1"/>
</dbReference>
<name>A4FND7_SACEN</name>
<gene>
    <name evidence="1" type="ordered locus">SACE_6392</name>
</gene>
<dbReference type="InterPro" id="IPR023214">
    <property type="entry name" value="HAD_sf"/>
</dbReference>
<dbReference type="eggNOG" id="COG1011">
    <property type="taxonomic scope" value="Bacteria"/>
</dbReference>
<evidence type="ECO:0000313" key="2">
    <source>
        <dbReference type="Proteomes" id="UP000006728"/>
    </source>
</evidence>
<dbReference type="InterPro" id="IPR006439">
    <property type="entry name" value="HAD-SF_hydro_IA"/>
</dbReference>
<dbReference type="AlphaFoldDB" id="A4FND7"/>
<dbReference type="EMBL" id="AM420293">
    <property type="protein sequence ID" value="CAM05562.1"/>
    <property type="molecule type" value="Genomic_DNA"/>
</dbReference>
<accession>A4FND7</accession>
<reference evidence="1 2" key="1">
    <citation type="journal article" date="2007" name="Nat. Biotechnol.">
        <title>Complete genome sequence of the erythromycin-producing bacterium Saccharopolyspora erythraea NRRL23338.</title>
        <authorList>
            <person name="Oliynyk M."/>
            <person name="Samborskyy M."/>
            <person name="Lester J.B."/>
            <person name="Mironenko T."/>
            <person name="Scott N."/>
            <person name="Dickens S."/>
            <person name="Haydock S.F."/>
            <person name="Leadlay P.F."/>
        </authorList>
    </citation>
    <scope>NUCLEOTIDE SEQUENCE [LARGE SCALE GENOMIC DNA]</scope>
    <source>
        <strain evidence="2">ATCC 11635 / DSM 40517 / JCM 4748 / NBRC 13426 / NCIMB 8594 / NRRL 2338</strain>
    </source>
</reference>
<dbReference type="Proteomes" id="UP000006728">
    <property type="component" value="Chromosome"/>
</dbReference>
<organism evidence="1 2">
    <name type="scientific">Saccharopolyspora erythraea (strain ATCC 11635 / DSM 40517 / JCM 4748 / NBRC 13426 / NCIMB 8594 / NRRL 2338)</name>
    <dbReference type="NCBI Taxonomy" id="405948"/>
    <lineage>
        <taxon>Bacteria</taxon>
        <taxon>Bacillati</taxon>
        <taxon>Actinomycetota</taxon>
        <taxon>Actinomycetes</taxon>
        <taxon>Pseudonocardiales</taxon>
        <taxon>Pseudonocardiaceae</taxon>
        <taxon>Saccharopolyspora</taxon>
    </lineage>
</organism>